<gene>
    <name evidence="2" type="ORF">GGX14DRAFT_442182</name>
</gene>
<sequence>PLPERIPGLWPKMEPGTQISPPPMNWTDLEAVPPAPHELRDQECVYGYIITDELMEAYWLANPQARPGKHICIPNDYSVLCVARDLAFYMWIDQKNSAVESMAWFSYTMGGKIHFDRVPTAPRREAFEKALGIKEKAQWLGTKKPIIPE</sequence>
<dbReference type="AlphaFoldDB" id="A0AAD6VQB8"/>
<comment type="caution">
    <text evidence="2">The sequence shown here is derived from an EMBL/GenBank/DDBJ whole genome shotgun (WGS) entry which is preliminary data.</text>
</comment>
<dbReference type="EMBL" id="JARJCW010000015">
    <property type="protein sequence ID" value="KAJ7216606.1"/>
    <property type="molecule type" value="Genomic_DNA"/>
</dbReference>
<organism evidence="2 3">
    <name type="scientific">Mycena pura</name>
    <dbReference type="NCBI Taxonomy" id="153505"/>
    <lineage>
        <taxon>Eukaryota</taxon>
        <taxon>Fungi</taxon>
        <taxon>Dikarya</taxon>
        <taxon>Basidiomycota</taxon>
        <taxon>Agaricomycotina</taxon>
        <taxon>Agaricomycetes</taxon>
        <taxon>Agaricomycetidae</taxon>
        <taxon>Agaricales</taxon>
        <taxon>Marasmiineae</taxon>
        <taxon>Mycenaceae</taxon>
        <taxon>Mycena</taxon>
    </lineage>
</organism>
<reference evidence="2" key="1">
    <citation type="submission" date="2023-03" db="EMBL/GenBank/DDBJ databases">
        <title>Massive genome expansion in bonnet fungi (Mycena s.s.) driven by repeated elements and novel gene families across ecological guilds.</title>
        <authorList>
            <consortium name="Lawrence Berkeley National Laboratory"/>
            <person name="Harder C.B."/>
            <person name="Miyauchi S."/>
            <person name="Viragh M."/>
            <person name="Kuo A."/>
            <person name="Thoen E."/>
            <person name="Andreopoulos B."/>
            <person name="Lu D."/>
            <person name="Skrede I."/>
            <person name="Drula E."/>
            <person name="Henrissat B."/>
            <person name="Morin E."/>
            <person name="Kohler A."/>
            <person name="Barry K."/>
            <person name="LaButti K."/>
            <person name="Morin E."/>
            <person name="Salamov A."/>
            <person name="Lipzen A."/>
            <person name="Mereny Z."/>
            <person name="Hegedus B."/>
            <person name="Baldrian P."/>
            <person name="Stursova M."/>
            <person name="Weitz H."/>
            <person name="Taylor A."/>
            <person name="Grigoriev I.V."/>
            <person name="Nagy L.G."/>
            <person name="Martin F."/>
            <person name="Kauserud H."/>
        </authorList>
    </citation>
    <scope>NUCLEOTIDE SEQUENCE</scope>
    <source>
        <strain evidence="2">9144</strain>
    </source>
</reference>
<keyword evidence="3" id="KW-1185">Reference proteome</keyword>
<proteinExistence type="predicted"/>
<name>A0AAD6VQB8_9AGAR</name>
<feature type="region of interest" description="Disordered" evidence="1">
    <location>
        <begin position="1"/>
        <end position="21"/>
    </location>
</feature>
<evidence type="ECO:0000313" key="3">
    <source>
        <dbReference type="Proteomes" id="UP001219525"/>
    </source>
</evidence>
<evidence type="ECO:0000256" key="1">
    <source>
        <dbReference type="SAM" id="MobiDB-lite"/>
    </source>
</evidence>
<protein>
    <submittedName>
        <fullName evidence="2">Uncharacterized protein</fullName>
    </submittedName>
</protein>
<dbReference type="Proteomes" id="UP001219525">
    <property type="component" value="Unassembled WGS sequence"/>
</dbReference>
<feature type="non-terminal residue" evidence="2">
    <location>
        <position position="1"/>
    </location>
</feature>
<accession>A0AAD6VQB8</accession>
<evidence type="ECO:0000313" key="2">
    <source>
        <dbReference type="EMBL" id="KAJ7216606.1"/>
    </source>
</evidence>